<organism evidence="2">
    <name type="scientific">Clastoptera arizonana</name>
    <name type="common">Arizona spittle bug</name>
    <dbReference type="NCBI Taxonomy" id="38151"/>
    <lineage>
        <taxon>Eukaryota</taxon>
        <taxon>Metazoa</taxon>
        <taxon>Ecdysozoa</taxon>
        <taxon>Arthropoda</taxon>
        <taxon>Hexapoda</taxon>
        <taxon>Insecta</taxon>
        <taxon>Pterygota</taxon>
        <taxon>Neoptera</taxon>
        <taxon>Paraneoptera</taxon>
        <taxon>Hemiptera</taxon>
        <taxon>Auchenorrhyncha</taxon>
        <taxon>Cercopoidea</taxon>
        <taxon>Clastopteridae</taxon>
        <taxon>Clastoptera</taxon>
    </lineage>
</organism>
<feature type="compositionally biased region" description="Low complexity" evidence="1">
    <location>
        <begin position="538"/>
        <end position="555"/>
    </location>
</feature>
<protein>
    <submittedName>
        <fullName evidence="2">Uncharacterized protein</fullName>
    </submittedName>
</protein>
<feature type="compositionally biased region" description="Basic and acidic residues" evidence="1">
    <location>
        <begin position="668"/>
        <end position="682"/>
    </location>
</feature>
<proteinExistence type="predicted"/>
<dbReference type="AlphaFoldDB" id="A0A1B6C0J3"/>
<feature type="region of interest" description="Disordered" evidence="1">
    <location>
        <begin position="519"/>
        <end position="555"/>
    </location>
</feature>
<dbReference type="EMBL" id="GEDC01030280">
    <property type="protein sequence ID" value="JAS07018.1"/>
    <property type="molecule type" value="Transcribed_RNA"/>
</dbReference>
<accession>A0A1B6C0J3</accession>
<gene>
    <name evidence="2" type="ORF">g.23809</name>
</gene>
<reference evidence="2" key="1">
    <citation type="submission" date="2015-12" db="EMBL/GenBank/DDBJ databases">
        <title>De novo transcriptome assembly of four potential Pierce s Disease insect vectors from Arizona vineyards.</title>
        <authorList>
            <person name="Tassone E.E."/>
        </authorList>
    </citation>
    <scope>NUCLEOTIDE SEQUENCE</scope>
</reference>
<sequence>MYSSEDNLEKKSHSIVGSKETNVIKDLNFEDSSNGSNLENRSTHRHNSFVNLTGVMENKLTPMKESSLNAACNQSLVLNGSSCASVDRLNIVEKSVDEQFCHEEHTSICNRPLEEIELEKSPTNNDSKCSYIRSQKIMPEGKISANFTDLNLQNSPSSHSGMMIKQTYSLISCDNSFADGLHSDSSLLPTSLQVPIQIDPLSIDKHNKIRDIIFDENLVGNNMLSTSQNFQTNRTGVNECVNQTYNIISNESASFLSDKESLQANQKNTSKLSYEKSYTSTPTLKDQTLLPESKIDSSGILKEWAALQTSKNSQVNLTQECQSINNTYNIISNTADQNLQSQSKKDLTVNSSGILMEYSTLTSQNSGDVSSLQELKKSKVICEKSVSISQNQNLTPQKNGSKVNSKSLFVSLYASNNLVSESENDFFHSGSSVNYSSLVSENKDVSAKECNKESILCNESIKINNVSNKSASISLNVSCEESCSKSIGQNSSSSQSSDDSKVNSKGDQCINRTYDVFTKSSSNKNSSQLHQRNESKLSNVNSVISSPVSDKSSVLSQTSSDISIEYSSLTHEIDFSLKGDNKESEMCEDTFQTHNTTNKQDVGDSQVSKQNNTFNKSISYKGSDSEADILTINITAEDQITDCSNSVLSGTEEEEEHLEGVINSENYTKTRDHIDGDFDLGKSKKRNKSPNAQIIKKKLRCNDSEQISENTSSDKLHLVCESSKHNSKSRTSKSCSCNKTKAKTENSFLQISSNTVYESDGEQSLSSDGTGVSSKDLRSQSINLQVTCPVLETPTVKSPKKSYNMSDVREFLNNCPFSELRPEKKRKNYTMPNESFMFQDRKVDEEKEVLEPGKQNKNYANYKAPRLKKPKKWVTKKLYNFLFEKLLPIHGIRYKLEAEKLVMFMVQKVTEALNMEDGYDEPVEELKMELAKKSIVETNRDFFDFVKKFLEFDFYLKSVPTSHPQKKKQVVRFKRGTMDHKIIQD</sequence>
<evidence type="ECO:0000313" key="2">
    <source>
        <dbReference type="EMBL" id="JAS07018.1"/>
    </source>
</evidence>
<name>A0A1B6C0J3_9HEMI</name>
<feature type="compositionally biased region" description="Polar residues" evidence="1">
    <location>
        <begin position="519"/>
        <end position="530"/>
    </location>
</feature>
<evidence type="ECO:0000256" key="1">
    <source>
        <dbReference type="SAM" id="MobiDB-lite"/>
    </source>
</evidence>
<feature type="region of interest" description="Disordered" evidence="1">
    <location>
        <begin position="486"/>
        <end position="506"/>
    </location>
</feature>
<feature type="region of interest" description="Disordered" evidence="1">
    <location>
        <begin position="665"/>
        <end position="691"/>
    </location>
</feature>
<feature type="compositionally biased region" description="Low complexity" evidence="1">
    <location>
        <begin position="486"/>
        <end position="497"/>
    </location>
</feature>